<name>A0ABD0MAN3_9CAEN</name>
<protein>
    <submittedName>
        <fullName evidence="1">Uncharacterized protein</fullName>
    </submittedName>
</protein>
<reference evidence="1 2" key="1">
    <citation type="journal article" date="2023" name="Sci. Data">
        <title>Genome assembly of the Korean intertidal mud-creeper Batillaria attramentaria.</title>
        <authorList>
            <person name="Patra A.K."/>
            <person name="Ho P.T."/>
            <person name="Jun S."/>
            <person name="Lee S.J."/>
            <person name="Kim Y."/>
            <person name="Won Y.J."/>
        </authorList>
    </citation>
    <scope>NUCLEOTIDE SEQUENCE [LARGE SCALE GENOMIC DNA]</scope>
    <source>
        <strain evidence="1">Wonlab-2016</strain>
    </source>
</reference>
<dbReference type="AlphaFoldDB" id="A0ABD0MAN3"/>
<comment type="caution">
    <text evidence="1">The sequence shown here is derived from an EMBL/GenBank/DDBJ whole genome shotgun (WGS) entry which is preliminary data.</text>
</comment>
<sequence length="91" mass="9891">MCSLGIHGSPSSLLFCFPPVPPSFPPSSARLHNRTCNPLVIAVTDRLKTAVSEEATAMAQRKLTVYQFCALEFNGGFLTSAADFKARILEF</sequence>
<proteinExistence type="predicted"/>
<dbReference type="Proteomes" id="UP001519460">
    <property type="component" value="Unassembled WGS sequence"/>
</dbReference>
<accession>A0ABD0MAN3</accession>
<dbReference type="EMBL" id="JACVVK020000002">
    <property type="protein sequence ID" value="KAK7508248.1"/>
    <property type="molecule type" value="Genomic_DNA"/>
</dbReference>
<evidence type="ECO:0000313" key="2">
    <source>
        <dbReference type="Proteomes" id="UP001519460"/>
    </source>
</evidence>
<evidence type="ECO:0000313" key="1">
    <source>
        <dbReference type="EMBL" id="KAK7508248.1"/>
    </source>
</evidence>
<keyword evidence="2" id="KW-1185">Reference proteome</keyword>
<gene>
    <name evidence="1" type="ORF">BaRGS_00000487</name>
</gene>
<organism evidence="1 2">
    <name type="scientific">Batillaria attramentaria</name>
    <dbReference type="NCBI Taxonomy" id="370345"/>
    <lineage>
        <taxon>Eukaryota</taxon>
        <taxon>Metazoa</taxon>
        <taxon>Spiralia</taxon>
        <taxon>Lophotrochozoa</taxon>
        <taxon>Mollusca</taxon>
        <taxon>Gastropoda</taxon>
        <taxon>Caenogastropoda</taxon>
        <taxon>Sorbeoconcha</taxon>
        <taxon>Cerithioidea</taxon>
        <taxon>Batillariidae</taxon>
        <taxon>Batillaria</taxon>
    </lineage>
</organism>